<keyword evidence="13" id="KW-1185">Reference proteome</keyword>
<dbReference type="PROSITE" id="PS00258">
    <property type="entry name" value="CALCITONIN"/>
    <property type="match status" value="1"/>
</dbReference>
<evidence type="ECO:0000256" key="4">
    <source>
        <dbReference type="ARBA" id="ARBA00022525"/>
    </source>
</evidence>
<dbReference type="InterPro" id="IPR018360">
    <property type="entry name" value="Calcitonin_CS"/>
</dbReference>
<organism evidence="12 13">
    <name type="scientific">Neogobius melanostomus</name>
    <name type="common">round goby</name>
    <dbReference type="NCBI Taxonomy" id="47308"/>
    <lineage>
        <taxon>Eukaryota</taxon>
        <taxon>Metazoa</taxon>
        <taxon>Chordata</taxon>
        <taxon>Craniata</taxon>
        <taxon>Vertebrata</taxon>
        <taxon>Euteleostomi</taxon>
        <taxon>Actinopterygii</taxon>
        <taxon>Neopterygii</taxon>
        <taxon>Teleostei</taxon>
        <taxon>Neoteleostei</taxon>
        <taxon>Acanthomorphata</taxon>
        <taxon>Gobiaria</taxon>
        <taxon>Gobiiformes</taxon>
        <taxon>Gobioidei</taxon>
        <taxon>Gobiidae</taxon>
        <taxon>Benthophilinae</taxon>
        <taxon>Neogobiini</taxon>
        <taxon>Neogobius</taxon>
    </lineage>
</organism>
<dbReference type="GO" id="GO:0007189">
    <property type="term" value="P:adenylate cyclase-activating G protein-coupled receptor signaling pathway"/>
    <property type="evidence" value="ECO:0007669"/>
    <property type="project" value="TreeGrafter"/>
</dbReference>
<evidence type="ECO:0000256" key="5">
    <source>
        <dbReference type="ARBA" id="ARBA00022685"/>
    </source>
</evidence>
<evidence type="ECO:0000256" key="7">
    <source>
        <dbReference type="ARBA" id="ARBA00022729"/>
    </source>
</evidence>
<dbReference type="Proteomes" id="UP000694523">
    <property type="component" value="Unplaced"/>
</dbReference>
<keyword evidence="5" id="KW-0165">Cleavage on pair of basic residues</keyword>
<comment type="function">
    <text evidence="1">Causes a rapid but short-lived drop in the level of calcium and phosphate in blood by promoting the incorporation of those ions in the bones.</text>
</comment>
<protein>
    <recommendedName>
        <fullName evidence="11">Calcitonin peptide-like domain-containing protein</fullName>
    </recommendedName>
</protein>
<dbReference type="PRINTS" id="PR00818">
    <property type="entry name" value="ISLETAMYLOID"/>
</dbReference>
<reference evidence="12" key="1">
    <citation type="submission" date="2025-08" db="UniProtKB">
        <authorList>
            <consortium name="Ensembl"/>
        </authorList>
    </citation>
    <scope>IDENTIFICATION</scope>
</reference>
<dbReference type="AlphaFoldDB" id="A0A8C6WQZ8"/>
<dbReference type="Pfam" id="PF00214">
    <property type="entry name" value="Calc_CGRP_IAPP"/>
    <property type="match status" value="1"/>
</dbReference>
<evidence type="ECO:0000256" key="8">
    <source>
        <dbReference type="ARBA" id="ARBA00023157"/>
    </source>
</evidence>
<dbReference type="InterPro" id="IPR001693">
    <property type="entry name" value="Calcitonin_peptide-like"/>
</dbReference>
<feature type="domain" description="Calcitonin peptide-like" evidence="11">
    <location>
        <begin position="72"/>
        <end position="112"/>
    </location>
</feature>
<accession>A0A8C6WQZ8</accession>
<evidence type="ECO:0000256" key="6">
    <source>
        <dbReference type="ARBA" id="ARBA00022702"/>
    </source>
</evidence>
<feature type="signal peptide" evidence="10">
    <location>
        <begin position="1"/>
        <end position="24"/>
    </location>
</feature>
<dbReference type="SMART" id="SM00113">
    <property type="entry name" value="CALCITONIN"/>
    <property type="match status" value="1"/>
</dbReference>
<feature type="disulfide bond" evidence="9">
    <location>
        <begin position="75"/>
        <end position="80"/>
    </location>
</feature>
<dbReference type="InterPro" id="IPR021116">
    <property type="entry name" value="Calcitonin/adrenomedullin"/>
</dbReference>
<comment type="similarity">
    <text evidence="3">Belongs to the calcitonin family.</text>
</comment>
<dbReference type="GO" id="GO:0051480">
    <property type="term" value="P:regulation of cytosolic calcium ion concentration"/>
    <property type="evidence" value="ECO:0007669"/>
    <property type="project" value="TreeGrafter"/>
</dbReference>
<reference evidence="12" key="2">
    <citation type="submission" date="2025-09" db="UniProtKB">
        <authorList>
            <consortium name="Ensembl"/>
        </authorList>
    </citation>
    <scope>IDENTIFICATION</scope>
</reference>
<dbReference type="Ensembl" id="ENSNMLT00000028144.1">
    <property type="protein sequence ID" value="ENSNMLP00000025168.1"/>
    <property type="gene ID" value="ENSNMLG00000016104.1"/>
</dbReference>
<name>A0A8C6WQZ8_9GOBI</name>
<keyword evidence="4" id="KW-0964">Secreted</keyword>
<keyword evidence="6" id="KW-0372">Hormone</keyword>
<feature type="chain" id="PRO_5034514065" description="Calcitonin peptide-like domain-containing protein" evidence="10">
    <location>
        <begin position="25"/>
        <end position="116"/>
    </location>
</feature>
<dbReference type="GO" id="GO:0031716">
    <property type="term" value="F:calcitonin receptor binding"/>
    <property type="evidence" value="ECO:0007669"/>
    <property type="project" value="TreeGrafter"/>
</dbReference>
<sequence>MAVVKVSAALVAFALLVCHSTAHSRRPAGLDSVSLTDSEARRLLNAIIREFIQMSNEEEQEGNSTLQNTLQKRGCNTATCVTHRLADFLSRSGMNSNFVPTNVGAKAFGRRRRHTH</sequence>
<dbReference type="InterPro" id="IPR000443">
    <property type="entry name" value="IAPP"/>
</dbReference>
<evidence type="ECO:0000256" key="2">
    <source>
        <dbReference type="ARBA" id="ARBA00004613"/>
    </source>
</evidence>
<evidence type="ECO:0000313" key="12">
    <source>
        <dbReference type="Ensembl" id="ENSNMLP00000025168.1"/>
    </source>
</evidence>
<comment type="subcellular location">
    <subcellularLocation>
        <location evidence="2">Secreted</location>
    </subcellularLocation>
</comment>
<evidence type="ECO:0000256" key="9">
    <source>
        <dbReference type="PIRSR" id="PIRSR621116-50"/>
    </source>
</evidence>
<evidence type="ECO:0000256" key="3">
    <source>
        <dbReference type="ARBA" id="ARBA00009222"/>
    </source>
</evidence>
<keyword evidence="8 9" id="KW-1015">Disulfide bond</keyword>
<keyword evidence="7 10" id="KW-0732">Signal</keyword>
<dbReference type="PANTHER" id="PTHR10505">
    <property type="entry name" value="CALCITONIN-RELATED"/>
    <property type="match status" value="1"/>
</dbReference>
<evidence type="ECO:0000313" key="13">
    <source>
        <dbReference type="Proteomes" id="UP000694523"/>
    </source>
</evidence>
<evidence type="ECO:0000256" key="10">
    <source>
        <dbReference type="SAM" id="SignalP"/>
    </source>
</evidence>
<dbReference type="GO" id="GO:0005179">
    <property type="term" value="F:hormone activity"/>
    <property type="evidence" value="ECO:0007669"/>
    <property type="project" value="UniProtKB-KW"/>
</dbReference>
<dbReference type="GO" id="GO:0005615">
    <property type="term" value="C:extracellular space"/>
    <property type="evidence" value="ECO:0007669"/>
    <property type="project" value="TreeGrafter"/>
</dbReference>
<dbReference type="PANTHER" id="PTHR10505:SF16">
    <property type="entry name" value="CALCITONIN"/>
    <property type="match status" value="1"/>
</dbReference>
<dbReference type="InterPro" id="IPR021117">
    <property type="entry name" value="Calcitonin-like"/>
</dbReference>
<proteinExistence type="inferred from homology"/>
<evidence type="ECO:0000256" key="1">
    <source>
        <dbReference type="ARBA" id="ARBA00003306"/>
    </source>
</evidence>
<evidence type="ECO:0000259" key="11">
    <source>
        <dbReference type="SMART" id="SM00113"/>
    </source>
</evidence>
<dbReference type="Gene3D" id="6.10.250.2190">
    <property type="match status" value="1"/>
</dbReference>